<dbReference type="Proteomes" id="UP000678393">
    <property type="component" value="Unassembled WGS sequence"/>
</dbReference>
<feature type="transmembrane region" description="Helical" evidence="14">
    <location>
        <begin position="79"/>
        <end position="101"/>
    </location>
</feature>
<dbReference type="AlphaFoldDB" id="A0A8S3YHU9"/>
<keyword evidence="12 14" id="KW-0472">Membrane</keyword>
<comment type="subcellular location">
    <subcellularLocation>
        <location evidence="2">Endoplasmic reticulum membrane</location>
        <topology evidence="2">Multi-pass membrane protein</topology>
    </subcellularLocation>
</comment>
<dbReference type="InterPro" id="IPR014430">
    <property type="entry name" value="Scs7"/>
</dbReference>
<protein>
    <recommendedName>
        <fullName evidence="15">Fatty acid hydroxylase domain-containing protein</fullName>
    </recommendedName>
</protein>
<feature type="transmembrane region" description="Helical" evidence="14">
    <location>
        <begin position="166"/>
        <end position="186"/>
    </location>
</feature>
<evidence type="ECO:0000256" key="5">
    <source>
        <dbReference type="ARBA" id="ARBA00022723"/>
    </source>
</evidence>
<feature type="domain" description="Fatty acid hydroxylase" evidence="15">
    <location>
        <begin position="87"/>
        <end position="229"/>
    </location>
</feature>
<evidence type="ECO:0000256" key="6">
    <source>
        <dbReference type="ARBA" id="ARBA00022824"/>
    </source>
</evidence>
<evidence type="ECO:0000313" key="17">
    <source>
        <dbReference type="Proteomes" id="UP000678393"/>
    </source>
</evidence>
<evidence type="ECO:0000256" key="13">
    <source>
        <dbReference type="ARBA" id="ARBA00023160"/>
    </source>
</evidence>
<keyword evidence="13" id="KW-0275">Fatty acid biosynthesis</keyword>
<comment type="cofactor">
    <cofactor evidence="1">
        <name>Zn(2+)</name>
        <dbReference type="ChEBI" id="CHEBI:29105"/>
    </cofactor>
</comment>
<keyword evidence="5" id="KW-0479">Metal-binding</keyword>
<dbReference type="InterPro" id="IPR006694">
    <property type="entry name" value="Fatty_acid_hydroxylase"/>
</dbReference>
<keyword evidence="3" id="KW-0444">Lipid biosynthesis</keyword>
<evidence type="ECO:0000313" key="16">
    <source>
        <dbReference type="EMBL" id="CAG5116803.1"/>
    </source>
</evidence>
<evidence type="ECO:0000256" key="4">
    <source>
        <dbReference type="ARBA" id="ARBA00022692"/>
    </source>
</evidence>
<evidence type="ECO:0000256" key="10">
    <source>
        <dbReference type="ARBA" id="ARBA00023002"/>
    </source>
</evidence>
<keyword evidence="6" id="KW-0256">Endoplasmic reticulum</keyword>
<evidence type="ECO:0000256" key="3">
    <source>
        <dbReference type="ARBA" id="ARBA00022516"/>
    </source>
</evidence>
<keyword evidence="7" id="KW-0276">Fatty acid metabolism</keyword>
<evidence type="ECO:0000256" key="8">
    <source>
        <dbReference type="ARBA" id="ARBA00022833"/>
    </source>
</evidence>
<feature type="transmembrane region" description="Helical" evidence="14">
    <location>
        <begin position="38"/>
        <end position="59"/>
    </location>
</feature>
<keyword evidence="8" id="KW-0862">Zinc</keyword>
<keyword evidence="4 14" id="KW-0812">Transmembrane</keyword>
<dbReference type="GO" id="GO:0006633">
    <property type="term" value="P:fatty acid biosynthetic process"/>
    <property type="evidence" value="ECO:0007669"/>
    <property type="project" value="UniProtKB-KW"/>
</dbReference>
<dbReference type="GO" id="GO:0005506">
    <property type="term" value="F:iron ion binding"/>
    <property type="evidence" value="ECO:0007669"/>
    <property type="project" value="InterPro"/>
</dbReference>
<dbReference type="GO" id="GO:0080132">
    <property type="term" value="F:fatty acid 2-hydroxylase activity"/>
    <property type="evidence" value="ECO:0007669"/>
    <property type="project" value="InterPro"/>
</dbReference>
<keyword evidence="10" id="KW-0560">Oxidoreductase</keyword>
<comment type="caution">
    <text evidence="16">The sequence shown here is derived from an EMBL/GenBank/DDBJ whole genome shotgun (WGS) entry which is preliminary data.</text>
</comment>
<reference evidence="16" key="1">
    <citation type="submission" date="2021-04" db="EMBL/GenBank/DDBJ databases">
        <authorList>
            <consortium name="Molecular Ecology Group"/>
        </authorList>
    </citation>
    <scope>NUCLEOTIDE SEQUENCE</scope>
</reference>
<evidence type="ECO:0000256" key="7">
    <source>
        <dbReference type="ARBA" id="ARBA00022832"/>
    </source>
</evidence>
<evidence type="ECO:0000256" key="1">
    <source>
        <dbReference type="ARBA" id="ARBA00001947"/>
    </source>
</evidence>
<gene>
    <name evidence="16" type="ORF">CUNI_LOCUS2361</name>
</gene>
<keyword evidence="9 14" id="KW-1133">Transmembrane helix</keyword>
<accession>A0A8S3YHU9</accession>
<keyword evidence="11" id="KW-0443">Lipid metabolism</keyword>
<dbReference type="GO" id="GO:0005789">
    <property type="term" value="C:endoplasmic reticulum membrane"/>
    <property type="evidence" value="ECO:0007669"/>
    <property type="project" value="UniProtKB-SubCell"/>
</dbReference>
<evidence type="ECO:0000256" key="14">
    <source>
        <dbReference type="SAM" id="Phobius"/>
    </source>
</evidence>
<evidence type="ECO:0000256" key="2">
    <source>
        <dbReference type="ARBA" id="ARBA00004477"/>
    </source>
</evidence>
<evidence type="ECO:0000256" key="11">
    <source>
        <dbReference type="ARBA" id="ARBA00023098"/>
    </source>
</evidence>
<name>A0A8S3YHU9_9EUPU</name>
<dbReference type="OrthoDB" id="2204368at2759"/>
<organism evidence="16 17">
    <name type="scientific">Candidula unifasciata</name>
    <dbReference type="NCBI Taxonomy" id="100452"/>
    <lineage>
        <taxon>Eukaryota</taxon>
        <taxon>Metazoa</taxon>
        <taxon>Spiralia</taxon>
        <taxon>Lophotrochozoa</taxon>
        <taxon>Mollusca</taxon>
        <taxon>Gastropoda</taxon>
        <taxon>Heterobranchia</taxon>
        <taxon>Euthyneura</taxon>
        <taxon>Panpulmonata</taxon>
        <taxon>Eupulmonata</taxon>
        <taxon>Stylommatophora</taxon>
        <taxon>Helicina</taxon>
        <taxon>Helicoidea</taxon>
        <taxon>Geomitridae</taxon>
        <taxon>Candidula</taxon>
    </lineage>
</organism>
<evidence type="ECO:0000256" key="12">
    <source>
        <dbReference type="ARBA" id="ARBA00023136"/>
    </source>
</evidence>
<dbReference type="PANTHER" id="PTHR12863:SF1">
    <property type="entry name" value="FATTY ACID 2-HYDROXYLASE"/>
    <property type="match status" value="1"/>
</dbReference>
<evidence type="ECO:0000259" key="15">
    <source>
        <dbReference type="Pfam" id="PF04116"/>
    </source>
</evidence>
<keyword evidence="17" id="KW-1185">Reference proteome</keyword>
<proteinExistence type="predicted"/>
<sequence length="240" mass="28113">MLGQVELLEDKYFDWTHEQVDRPIRLFKSDFAEMMTKAYWWFVPITWLPVVFASLWMSFRTLSETPELWPQNAPSFHLGHTSIPCLFALGIFIWTFLEYAIHRWLFHLRPPSNSPFLIRLHFSLHGQHHKSPMDSMRLVFPPLPAAVFAVFFFFGCKALFPSGTALAVFAGIVSGYTAYDLIHYYLHHGGHPPLAYFQRLKTYHAHHHYEYQQLGFGISSKMWDYPFGTLIPEDADLKKQ</sequence>
<dbReference type="EMBL" id="CAJHNH020000304">
    <property type="protein sequence ID" value="CAG5116803.1"/>
    <property type="molecule type" value="Genomic_DNA"/>
</dbReference>
<feature type="transmembrane region" description="Helical" evidence="14">
    <location>
        <begin position="138"/>
        <end position="160"/>
    </location>
</feature>
<dbReference type="Pfam" id="PF04116">
    <property type="entry name" value="FA_hydroxylase"/>
    <property type="match status" value="1"/>
</dbReference>
<dbReference type="PANTHER" id="PTHR12863">
    <property type="entry name" value="FATTY ACID HYDROXYLASE"/>
    <property type="match status" value="1"/>
</dbReference>
<evidence type="ECO:0000256" key="9">
    <source>
        <dbReference type="ARBA" id="ARBA00022989"/>
    </source>
</evidence>